<dbReference type="OMA" id="CDDITHA"/>
<keyword evidence="3" id="KW-1185">Reference proteome</keyword>
<keyword evidence="1" id="KW-1133">Transmembrane helix</keyword>
<name>N1PXS7_DOTSN</name>
<evidence type="ECO:0000313" key="3">
    <source>
        <dbReference type="Proteomes" id="UP000016933"/>
    </source>
</evidence>
<dbReference type="EMBL" id="KB446535">
    <property type="protein sequence ID" value="EME48331.1"/>
    <property type="molecule type" value="Genomic_DNA"/>
</dbReference>
<proteinExistence type="predicted"/>
<feature type="transmembrane region" description="Helical" evidence="1">
    <location>
        <begin position="25"/>
        <end position="46"/>
    </location>
</feature>
<keyword evidence="1" id="KW-0472">Membrane</keyword>
<evidence type="ECO:0000313" key="2">
    <source>
        <dbReference type="EMBL" id="EME48331.1"/>
    </source>
</evidence>
<sequence>MDTSSTARLSWHNFRGIMADVNRSLLFAFLIIWTLLLAYFIAWIFISGRPSTPRLPSKGLWSLLIRREIYIVSLHDFAEGECVIAGAFLSQADARSAITQMLEVDYRSRQLWCDDITHAALENTEEGILIKLPQGYDSFSGVMAAIHRMSLR</sequence>
<evidence type="ECO:0000256" key="1">
    <source>
        <dbReference type="SAM" id="Phobius"/>
    </source>
</evidence>
<gene>
    <name evidence="2" type="ORF">DOTSEDRAFT_18877</name>
</gene>
<reference evidence="3" key="1">
    <citation type="journal article" date="2012" name="PLoS Genet.">
        <title>The genomes of the fungal plant pathogens Cladosporium fulvum and Dothistroma septosporum reveal adaptation to different hosts and lifestyles but also signatures of common ancestry.</title>
        <authorList>
            <person name="de Wit P.J.G.M."/>
            <person name="van der Burgt A."/>
            <person name="Oekmen B."/>
            <person name="Stergiopoulos I."/>
            <person name="Abd-Elsalam K.A."/>
            <person name="Aerts A.L."/>
            <person name="Bahkali A.H."/>
            <person name="Beenen H.G."/>
            <person name="Chettri P."/>
            <person name="Cox M.P."/>
            <person name="Datema E."/>
            <person name="de Vries R.P."/>
            <person name="Dhillon B."/>
            <person name="Ganley A.R."/>
            <person name="Griffiths S.A."/>
            <person name="Guo Y."/>
            <person name="Hamelin R.C."/>
            <person name="Henrissat B."/>
            <person name="Kabir M.S."/>
            <person name="Jashni M.K."/>
            <person name="Kema G."/>
            <person name="Klaubauf S."/>
            <person name="Lapidus A."/>
            <person name="Levasseur A."/>
            <person name="Lindquist E."/>
            <person name="Mehrabi R."/>
            <person name="Ohm R.A."/>
            <person name="Owen T.J."/>
            <person name="Salamov A."/>
            <person name="Schwelm A."/>
            <person name="Schijlen E."/>
            <person name="Sun H."/>
            <person name="van den Burg H.A."/>
            <person name="van Ham R.C.H.J."/>
            <person name="Zhang S."/>
            <person name="Goodwin S.B."/>
            <person name="Grigoriev I.V."/>
            <person name="Collemare J."/>
            <person name="Bradshaw R.E."/>
        </authorList>
    </citation>
    <scope>NUCLEOTIDE SEQUENCE [LARGE SCALE GENOMIC DNA]</scope>
    <source>
        <strain evidence="3">NZE10 / CBS 128990</strain>
    </source>
</reference>
<dbReference type="HOGENOM" id="CLU_1722326_0_0_1"/>
<organism evidence="2 3">
    <name type="scientific">Dothistroma septosporum (strain NZE10 / CBS 128990)</name>
    <name type="common">Red band needle blight fungus</name>
    <name type="synonym">Mycosphaerella pini</name>
    <dbReference type="NCBI Taxonomy" id="675120"/>
    <lineage>
        <taxon>Eukaryota</taxon>
        <taxon>Fungi</taxon>
        <taxon>Dikarya</taxon>
        <taxon>Ascomycota</taxon>
        <taxon>Pezizomycotina</taxon>
        <taxon>Dothideomycetes</taxon>
        <taxon>Dothideomycetidae</taxon>
        <taxon>Mycosphaerellales</taxon>
        <taxon>Mycosphaerellaceae</taxon>
        <taxon>Dothistroma</taxon>
    </lineage>
</organism>
<reference evidence="2 3" key="2">
    <citation type="journal article" date="2012" name="PLoS Pathog.">
        <title>Diverse lifestyles and strategies of plant pathogenesis encoded in the genomes of eighteen Dothideomycetes fungi.</title>
        <authorList>
            <person name="Ohm R.A."/>
            <person name="Feau N."/>
            <person name="Henrissat B."/>
            <person name="Schoch C.L."/>
            <person name="Horwitz B.A."/>
            <person name="Barry K.W."/>
            <person name="Condon B.J."/>
            <person name="Copeland A.C."/>
            <person name="Dhillon B."/>
            <person name="Glaser F."/>
            <person name="Hesse C.N."/>
            <person name="Kosti I."/>
            <person name="LaButti K."/>
            <person name="Lindquist E.A."/>
            <person name="Lucas S."/>
            <person name="Salamov A.A."/>
            <person name="Bradshaw R.E."/>
            <person name="Ciuffetti L."/>
            <person name="Hamelin R.C."/>
            <person name="Kema G.H.J."/>
            <person name="Lawrence C."/>
            <person name="Scott J.A."/>
            <person name="Spatafora J.W."/>
            <person name="Turgeon B.G."/>
            <person name="de Wit P.J.G.M."/>
            <person name="Zhong S."/>
            <person name="Goodwin S.B."/>
            <person name="Grigoriev I.V."/>
        </authorList>
    </citation>
    <scope>NUCLEOTIDE SEQUENCE [LARGE SCALE GENOMIC DNA]</scope>
    <source>
        <strain evidence="3">NZE10 / CBS 128990</strain>
    </source>
</reference>
<accession>N1PXS7</accession>
<dbReference type="AlphaFoldDB" id="N1PXS7"/>
<dbReference type="Proteomes" id="UP000016933">
    <property type="component" value="Unassembled WGS sequence"/>
</dbReference>
<protein>
    <submittedName>
        <fullName evidence="2">Uncharacterized protein</fullName>
    </submittedName>
</protein>
<keyword evidence="1" id="KW-0812">Transmembrane</keyword>
<dbReference type="OrthoDB" id="10434606at2759"/>